<dbReference type="STRING" id="1049789.LEP1GSC050_1882"/>
<evidence type="ECO:0000313" key="1">
    <source>
        <dbReference type="EMBL" id="EQA43797.1"/>
    </source>
</evidence>
<accession>T0F8G0</accession>
<protein>
    <submittedName>
        <fullName evidence="1">Uncharacterized protein</fullName>
    </submittedName>
</protein>
<sequence length="75" mass="8911">MDPKISIGSDVFRSIILDSPLNPNRLSKYYVLRIMNNSKSRKNRVSLIAYAYFSKADNSYCRLRYRTKNFKKNRN</sequence>
<organism evidence="1 2">
    <name type="scientific">Leptospira broomii serovar Hurstbridge str. 5399</name>
    <dbReference type="NCBI Taxonomy" id="1049789"/>
    <lineage>
        <taxon>Bacteria</taxon>
        <taxon>Pseudomonadati</taxon>
        <taxon>Spirochaetota</taxon>
        <taxon>Spirochaetia</taxon>
        <taxon>Leptospirales</taxon>
        <taxon>Leptospiraceae</taxon>
        <taxon>Leptospira</taxon>
    </lineage>
</organism>
<name>T0F8G0_9LEPT</name>
<comment type="caution">
    <text evidence="1">The sequence shown here is derived from an EMBL/GenBank/DDBJ whole genome shotgun (WGS) entry which is preliminary data.</text>
</comment>
<gene>
    <name evidence="1" type="ORF">LEP1GSC050_1882</name>
</gene>
<evidence type="ECO:0000313" key="2">
    <source>
        <dbReference type="Proteomes" id="UP000015454"/>
    </source>
</evidence>
<dbReference type="Proteomes" id="UP000015454">
    <property type="component" value="Unassembled WGS sequence"/>
</dbReference>
<dbReference type="EMBL" id="AHMO02000010">
    <property type="protein sequence ID" value="EQA43797.1"/>
    <property type="molecule type" value="Genomic_DNA"/>
</dbReference>
<keyword evidence="2" id="KW-1185">Reference proteome</keyword>
<reference evidence="1" key="1">
    <citation type="submission" date="2013-05" db="EMBL/GenBank/DDBJ databases">
        <authorList>
            <person name="Harkins D.M."/>
            <person name="Durkin A.S."/>
            <person name="Brinkac L.M."/>
            <person name="Haft D.H."/>
            <person name="Selengut J.D."/>
            <person name="Sanka R."/>
            <person name="DePew J."/>
            <person name="Purushe J."/>
            <person name="Hartskeerl R.A."/>
            <person name="Ahmed A."/>
            <person name="van der Linden H."/>
            <person name="Goris M.G.A."/>
            <person name="Vinetz J.M."/>
            <person name="Sutton G.G."/>
            <person name="Nierman W.C."/>
            <person name="Fouts D.E."/>
        </authorList>
    </citation>
    <scope>NUCLEOTIDE SEQUENCE [LARGE SCALE GENOMIC DNA]</scope>
    <source>
        <strain evidence="1">5399</strain>
    </source>
</reference>
<proteinExistence type="predicted"/>
<dbReference type="AlphaFoldDB" id="T0F8G0"/>